<feature type="compositionally biased region" description="Polar residues" evidence="5">
    <location>
        <begin position="238"/>
        <end position="253"/>
    </location>
</feature>
<dbReference type="EMBL" id="CAJNOR010005762">
    <property type="protein sequence ID" value="CAF1575410.1"/>
    <property type="molecule type" value="Genomic_DNA"/>
</dbReference>
<evidence type="ECO:0000313" key="7">
    <source>
        <dbReference type="EMBL" id="CAF1575410.1"/>
    </source>
</evidence>
<dbReference type="InterPro" id="IPR049404">
    <property type="entry name" value="EDC4_C"/>
</dbReference>
<organism evidence="7 8">
    <name type="scientific">Adineta ricciae</name>
    <name type="common">Rotifer</name>
    <dbReference type="NCBI Taxonomy" id="249248"/>
    <lineage>
        <taxon>Eukaryota</taxon>
        <taxon>Metazoa</taxon>
        <taxon>Spiralia</taxon>
        <taxon>Gnathifera</taxon>
        <taxon>Rotifera</taxon>
        <taxon>Eurotatoria</taxon>
        <taxon>Bdelloidea</taxon>
        <taxon>Adinetida</taxon>
        <taxon>Adinetidae</taxon>
        <taxon>Adineta</taxon>
    </lineage>
</organism>
<accession>A0A815YVE0</accession>
<feature type="domain" description="Enhancer of mRNA-decapping protein 4 C-terminal" evidence="6">
    <location>
        <begin position="667"/>
        <end position="785"/>
    </location>
</feature>
<gene>
    <name evidence="7" type="ORF">XAT740_LOCUS44896</name>
</gene>
<protein>
    <recommendedName>
        <fullName evidence="6">Enhancer of mRNA-decapping protein 4 C-terminal domain-containing protein</fullName>
    </recommendedName>
</protein>
<dbReference type="PANTHER" id="PTHR15598:SF5">
    <property type="entry name" value="ENHANCER OF MRNA-DECAPPING PROTEIN 4"/>
    <property type="match status" value="1"/>
</dbReference>
<dbReference type="PANTHER" id="PTHR15598">
    <property type="entry name" value="ENHANCER OF MRNA-DECAPPING PROTEIN 4"/>
    <property type="match status" value="1"/>
</dbReference>
<dbReference type="Proteomes" id="UP000663828">
    <property type="component" value="Unassembled WGS sequence"/>
</dbReference>
<keyword evidence="2" id="KW-0963">Cytoplasm</keyword>
<dbReference type="InterPro" id="IPR044938">
    <property type="entry name" value="EDC4_C_sf"/>
</dbReference>
<feature type="region of interest" description="Disordered" evidence="5">
    <location>
        <begin position="197"/>
        <end position="308"/>
    </location>
</feature>
<evidence type="ECO:0000256" key="1">
    <source>
        <dbReference type="ARBA" id="ARBA00004496"/>
    </source>
</evidence>
<feature type="compositionally biased region" description="Acidic residues" evidence="5">
    <location>
        <begin position="278"/>
        <end position="289"/>
    </location>
</feature>
<sequence>MTILTSIKFGQIFRPKQTLFDNLRKKYRSSSISNTIPTNLMAHPPYNIDDLLTPNSSLTNVTSLPNGDTTRSLLAGHDGLTTNINNTTHTLSPSASVNNTLSTIDPLHGLLLGNTTAFDAVTTQQPERCAHISPSQQQVNAINPASQINDLFQIKATTEKDSSSLLINDISQSPFDQDDKEVAESMSCSANYPLQFEAIPDDEDDNDGGDAVFMPIKSNDDDEPMNDNQDPLLLPSTYGENSLWSKSCHSNGDSPMKGLKTSGRQVIDDFSDPTETSDKDDDSTADEEDLLHSRIKRRTGRSPNSSQIPLNIDALHAIRELTHQLNEYRTHGAHLAAESLSQATFQSEYDEKLERCCQRLEQLTTKVDRLISFEQTSVVSRPNRPSPNTAQVDIIATNEPHVTLTDAHYDRLEAMLIEKIETYVQGAMKSVFEPYRDLKDNLHKDLTAKLLATDAVIKQTITQIFRSKTMIDSLSHAVANAIQTTMISSYRDTFNQIVIPSFEKAATNMFQQTNEVFKRGTKEYLQEMIEYGRQQQRSLIQQREQMMVEIRKESTQLLKEFEKKNQDLTAILKTEIIQYMTTNLTPLIHETMQTIIRDEMNVVLRELLITQKNEINALVIQHLRQQSVTPKLPTTTTTVASRTTTPLPAVASSNPTTIDTKQQTVLKFVRAGQLNQAFEYVLTASDLNLVLYLCENVRPGELFSIQPCPLQIPVILSLIQQLAADLTTHQELKYSYLHEALVCLDLSHPSVRDYLYNVLADLNKKLYAHIQANPTAPMSKRFQLLYMASQGLVQKIVQQRTTPVNQILSSTLK</sequence>
<reference evidence="7" key="1">
    <citation type="submission" date="2021-02" db="EMBL/GenBank/DDBJ databases">
        <authorList>
            <person name="Nowell W R."/>
        </authorList>
    </citation>
    <scope>NUCLEOTIDE SEQUENCE</scope>
</reference>
<evidence type="ECO:0000256" key="5">
    <source>
        <dbReference type="SAM" id="MobiDB-lite"/>
    </source>
</evidence>
<dbReference type="GO" id="GO:0031087">
    <property type="term" value="P:deadenylation-independent decapping of nuclear-transcribed mRNA"/>
    <property type="evidence" value="ECO:0007669"/>
    <property type="project" value="InterPro"/>
</dbReference>
<keyword evidence="8" id="KW-1185">Reference proteome</keyword>
<evidence type="ECO:0000256" key="3">
    <source>
        <dbReference type="ARBA" id="ARBA00022574"/>
    </source>
</evidence>
<comment type="caution">
    <text evidence="7">The sequence shown here is derived from an EMBL/GenBank/DDBJ whole genome shotgun (WGS) entry which is preliminary data.</text>
</comment>
<dbReference type="GO" id="GO:0000932">
    <property type="term" value="C:P-body"/>
    <property type="evidence" value="ECO:0007669"/>
    <property type="project" value="TreeGrafter"/>
</dbReference>
<evidence type="ECO:0000256" key="4">
    <source>
        <dbReference type="ARBA" id="ARBA00022737"/>
    </source>
</evidence>
<dbReference type="Gene3D" id="1.10.220.100">
    <property type="entry name" value="conserved c-terminal region of ge- 1"/>
    <property type="match status" value="1"/>
</dbReference>
<evidence type="ECO:0000259" key="6">
    <source>
        <dbReference type="Pfam" id="PF21289"/>
    </source>
</evidence>
<evidence type="ECO:0000256" key="2">
    <source>
        <dbReference type="ARBA" id="ARBA00022490"/>
    </source>
</evidence>
<feature type="compositionally biased region" description="Acidic residues" evidence="5">
    <location>
        <begin position="199"/>
        <end position="208"/>
    </location>
</feature>
<dbReference type="AlphaFoldDB" id="A0A815YVE0"/>
<dbReference type="Gene3D" id="6.10.140.270">
    <property type="match status" value="1"/>
</dbReference>
<dbReference type="Pfam" id="PF21289">
    <property type="entry name" value="EDC4_C"/>
    <property type="match status" value="1"/>
</dbReference>
<proteinExistence type="predicted"/>
<keyword evidence="4" id="KW-0677">Repeat</keyword>
<keyword evidence="3" id="KW-0853">WD repeat</keyword>
<evidence type="ECO:0000313" key="8">
    <source>
        <dbReference type="Proteomes" id="UP000663828"/>
    </source>
</evidence>
<name>A0A815YVE0_ADIRI</name>
<comment type="subcellular location">
    <subcellularLocation>
        <location evidence="1">Cytoplasm</location>
    </subcellularLocation>
</comment>
<dbReference type="InterPro" id="IPR045152">
    <property type="entry name" value="EDC4-like"/>
</dbReference>